<dbReference type="SUPFAM" id="SSF158446">
    <property type="entry name" value="IVS-encoded protein-like"/>
    <property type="match status" value="1"/>
</dbReference>
<name>A0A150PEU5_SORCE</name>
<evidence type="ECO:0000313" key="2">
    <source>
        <dbReference type="Proteomes" id="UP000075420"/>
    </source>
</evidence>
<accession>A0A150PEU5</accession>
<feature type="non-terminal residue" evidence="1">
    <location>
        <position position="1"/>
    </location>
</feature>
<sequence length="124" mass="13526">GGWGPGERVVGLEETIMLRIYDVVLKMIAGLATVAEQIERRDSDLARQMRRAAASVALNTAEGMGNTAGHKRQRYQTALGSAREVMACVDVARALRYVTEVDAATVDHLDHVIATLVRLVRPRA</sequence>
<evidence type="ECO:0008006" key="3">
    <source>
        <dbReference type="Google" id="ProtNLM"/>
    </source>
</evidence>
<dbReference type="Gene3D" id="1.20.1440.60">
    <property type="entry name" value="23S rRNA-intervening sequence"/>
    <property type="match status" value="1"/>
</dbReference>
<dbReference type="NCBIfam" id="TIGR02436">
    <property type="entry name" value="four helix bundle protein"/>
    <property type="match status" value="1"/>
</dbReference>
<organism evidence="1 2">
    <name type="scientific">Sorangium cellulosum</name>
    <name type="common">Polyangium cellulosum</name>
    <dbReference type="NCBI Taxonomy" id="56"/>
    <lineage>
        <taxon>Bacteria</taxon>
        <taxon>Pseudomonadati</taxon>
        <taxon>Myxococcota</taxon>
        <taxon>Polyangia</taxon>
        <taxon>Polyangiales</taxon>
        <taxon>Polyangiaceae</taxon>
        <taxon>Sorangium</taxon>
    </lineage>
</organism>
<dbReference type="InterPro" id="IPR012657">
    <property type="entry name" value="23S_rRNA-intervening_sequence"/>
</dbReference>
<dbReference type="PANTHER" id="PTHR38471">
    <property type="entry name" value="FOUR HELIX BUNDLE PROTEIN"/>
    <property type="match status" value="1"/>
</dbReference>
<proteinExistence type="predicted"/>
<gene>
    <name evidence="1" type="ORF">BE08_32955</name>
</gene>
<dbReference type="Pfam" id="PF05635">
    <property type="entry name" value="23S_rRNA_IVP"/>
    <property type="match status" value="1"/>
</dbReference>
<dbReference type="PANTHER" id="PTHR38471:SF2">
    <property type="entry name" value="FOUR HELIX BUNDLE PROTEIN"/>
    <property type="match status" value="1"/>
</dbReference>
<dbReference type="EMBL" id="JELY01001919">
    <property type="protein sequence ID" value="KYF54197.1"/>
    <property type="molecule type" value="Genomic_DNA"/>
</dbReference>
<dbReference type="InterPro" id="IPR036583">
    <property type="entry name" value="23S_rRNA_IVS_sf"/>
</dbReference>
<dbReference type="AlphaFoldDB" id="A0A150PEU5"/>
<reference evidence="1 2" key="1">
    <citation type="submission" date="2014-02" db="EMBL/GenBank/DDBJ databases">
        <title>The small core and large imbalanced accessory genome model reveals a collaborative survival strategy of Sorangium cellulosum strains in nature.</title>
        <authorList>
            <person name="Han K."/>
            <person name="Peng R."/>
            <person name="Blom J."/>
            <person name="Li Y.-Z."/>
        </authorList>
    </citation>
    <scope>NUCLEOTIDE SEQUENCE [LARGE SCALE GENOMIC DNA]</scope>
    <source>
        <strain evidence="1 2">So0157-25</strain>
    </source>
</reference>
<evidence type="ECO:0000313" key="1">
    <source>
        <dbReference type="EMBL" id="KYF54197.1"/>
    </source>
</evidence>
<comment type="caution">
    <text evidence="1">The sequence shown here is derived from an EMBL/GenBank/DDBJ whole genome shotgun (WGS) entry which is preliminary data.</text>
</comment>
<protein>
    <recommendedName>
        <fullName evidence="3">Four helix bundle protein</fullName>
    </recommendedName>
</protein>
<dbReference type="Proteomes" id="UP000075420">
    <property type="component" value="Unassembled WGS sequence"/>
</dbReference>